<dbReference type="OrthoDB" id="6184376at2759"/>
<accession>A0A8W8LRB5</accession>
<evidence type="ECO:0000313" key="2">
    <source>
        <dbReference type="Proteomes" id="UP000005408"/>
    </source>
</evidence>
<proteinExistence type="predicted"/>
<evidence type="ECO:0000313" key="1">
    <source>
        <dbReference type="EnsemblMetazoa" id="G29617.1:cds"/>
    </source>
</evidence>
<dbReference type="EnsemblMetazoa" id="G29617.1">
    <property type="protein sequence ID" value="G29617.1:cds"/>
    <property type="gene ID" value="G29617"/>
</dbReference>
<dbReference type="AlphaFoldDB" id="A0A8W8LRB5"/>
<keyword evidence="2" id="KW-1185">Reference proteome</keyword>
<protein>
    <submittedName>
        <fullName evidence="1">Uncharacterized protein</fullName>
    </submittedName>
</protein>
<dbReference type="Proteomes" id="UP000005408">
    <property type="component" value="Unassembled WGS sequence"/>
</dbReference>
<organism evidence="1 2">
    <name type="scientific">Magallana gigas</name>
    <name type="common">Pacific oyster</name>
    <name type="synonym">Crassostrea gigas</name>
    <dbReference type="NCBI Taxonomy" id="29159"/>
    <lineage>
        <taxon>Eukaryota</taxon>
        <taxon>Metazoa</taxon>
        <taxon>Spiralia</taxon>
        <taxon>Lophotrochozoa</taxon>
        <taxon>Mollusca</taxon>
        <taxon>Bivalvia</taxon>
        <taxon>Autobranchia</taxon>
        <taxon>Pteriomorphia</taxon>
        <taxon>Ostreida</taxon>
        <taxon>Ostreoidea</taxon>
        <taxon>Ostreidae</taxon>
        <taxon>Magallana</taxon>
    </lineage>
</organism>
<sequence length="254" mass="29432">MENDFLADSQQSQELFSQEARALPPLAASTEVTSVDKTAASRNVMDVLTEILNEQKKLREEIYKLNCTLEASQAQKCAIVEGSPIEKEYINFLKERFSLNPWISFQEPETQNMLQKLIKKAGWSDSSGRSLSVLATFGSKKFTHYRNQVRSKLMGNKEVDVEGLALKSLHNYLWKCFLPSHVPILDTQRQHLTLMLRSFCGAEKLFRKGGTAGYAFWKEFEKFHKVVINNTRDDKWEKLEEKEERRIKKYVDQL</sequence>
<name>A0A8W8LRB5_MAGGI</name>
<dbReference type="EnsemblMetazoa" id="G31716.1">
    <property type="protein sequence ID" value="G31716.1:cds"/>
    <property type="gene ID" value="G31716"/>
</dbReference>
<reference evidence="1" key="1">
    <citation type="submission" date="2022-08" db="UniProtKB">
        <authorList>
            <consortium name="EnsemblMetazoa"/>
        </authorList>
    </citation>
    <scope>IDENTIFICATION</scope>
    <source>
        <strain evidence="1">05x7-T-G4-1.051#20</strain>
    </source>
</reference>